<keyword evidence="7" id="KW-1133">Transmembrane helix</keyword>
<name>A0A9W9I5W0_9EURO</name>
<dbReference type="InterPro" id="IPR050121">
    <property type="entry name" value="Cytochrome_P450_monoxygenase"/>
</dbReference>
<reference evidence="8" key="1">
    <citation type="submission" date="2022-11" db="EMBL/GenBank/DDBJ databases">
        <authorList>
            <person name="Petersen C."/>
        </authorList>
    </citation>
    <scope>NUCLEOTIDE SEQUENCE</scope>
    <source>
        <strain evidence="8">IBT 26290</strain>
    </source>
</reference>
<dbReference type="RefSeq" id="XP_056542728.1">
    <property type="nucleotide sequence ID" value="XM_056687173.1"/>
</dbReference>
<dbReference type="OrthoDB" id="6692864at2759"/>
<evidence type="ECO:0008006" key="10">
    <source>
        <dbReference type="Google" id="ProtNLM"/>
    </source>
</evidence>
<evidence type="ECO:0000256" key="4">
    <source>
        <dbReference type="ARBA" id="ARBA00023002"/>
    </source>
</evidence>
<comment type="similarity">
    <text evidence="2">Belongs to the cytochrome P450 family.</text>
</comment>
<protein>
    <recommendedName>
        <fullName evidence="10">Cytochrome P450 monooxygenase</fullName>
    </recommendedName>
</protein>
<evidence type="ECO:0000256" key="6">
    <source>
        <dbReference type="ARBA" id="ARBA00023033"/>
    </source>
</evidence>
<dbReference type="AlphaFoldDB" id="A0A9W9I5W0"/>
<dbReference type="GO" id="GO:0043386">
    <property type="term" value="P:mycotoxin biosynthetic process"/>
    <property type="evidence" value="ECO:0007669"/>
    <property type="project" value="UniProtKB-ARBA"/>
</dbReference>
<evidence type="ECO:0000313" key="9">
    <source>
        <dbReference type="Proteomes" id="UP001149163"/>
    </source>
</evidence>
<dbReference type="GO" id="GO:0016705">
    <property type="term" value="F:oxidoreductase activity, acting on paired donors, with incorporation or reduction of molecular oxygen"/>
    <property type="evidence" value="ECO:0007669"/>
    <property type="project" value="InterPro"/>
</dbReference>
<organism evidence="8 9">
    <name type="scientific">Penicillium canariense</name>
    <dbReference type="NCBI Taxonomy" id="189055"/>
    <lineage>
        <taxon>Eukaryota</taxon>
        <taxon>Fungi</taxon>
        <taxon>Dikarya</taxon>
        <taxon>Ascomycota</taxon>
        <taxon>Pezizomycotina</taxon>
        <taxon>Eurotiomycetes</taxon>
        <taxon>Eurotiomycetidae</taxon>
        <taxon>Eurotiales</taxon>
        <taxon>Aspergillaceae</taxon>
        <taxon>Penicillium</taxon>
    </lineage>
</organism>
<dbReference type="PANTHER" id="PTHR24305:SF187">
    <property type="entry name" value="P450, PUTATIVE (EUROFUNG)-RELATED"/>
    <property type="match status" value="1"/>
</dbReference>
<dbReference type="PANTHER" id="PTHR24305">
    <property type="entry name" value="CYTOCHROME P450"/>
    <property type="match status" value="1"/>
</dbReference>
<keyword evidence="4" id="KW-0560">Oxidoreductase</keyword>
<feature type="non-terminal residue" evidence="8">
    <location>
        <position position="293"/>
    </location>
</feature>
<keyword evidence="7" id="KW-0472">Membrane</keyword>
<reference evidence="8" key="2">
    <citation type="journal article" date="2023" name="IMA Fungus">
        <title>Comparative genomic study of the Penicillium genus elucidates a diverse pangenome and 15 lateral gene transfer events.</title>
        <authorList>
            <person name="Petersen C."/>
            <person name="Sorensen T."/>
            <person name="Nielsen M.R."/>
            <person name="Sondergaard T.E."/>
            <person name="Sorensen J.L."/>
            <person name="Fitzpatrick D.A."/>
            <person name="Frisvad J.C."/>
            <person name="Nielsen K.L."/>
        </authorList>
    </citation>
    <scope>NUCLEOTIDE SEQUENCE</scope>
    <source>
        <strain evidence="8">IBT 26290</strain>
    </source>
</reference>
<evidence type="ECO:0000256" key="3">
    <source>
        <dbReference type="ARBA" id="ARBA00022723"/>
    </source>
</evidence>
<evidence type="ECO:0000313" key="8">
    <source>
        <dbReference type="EMBL" id="KAJ5166267.1"/>
    </source>
</evidence>
<gene>
    <name evidence="8" type="ORF">N7482_005048</name>
</gene>
<dbReference type="GO" id="GO:0005506">
    <property type="term" value="F:iron ion binding"/>
    <property type="evidence" value="ECO:0007669"/>
    <property type="project" value="InterPro"/>
</dbReference>
<keyword evidence="5" id="KW-0408">Iron</keyword>
<dbReference type="InterPro" id="IPR001128">
    <property type="entry name" value="Cyt_P450"/>
</dbReference>
<accession>A0A9W9I5W0</accession>
<dbReference type="GO" id="GO:0004497">
    <property type="term" value="F:monooxygenase activity"/>
    <property type="evidence" value="ECO:0007669"/>
    <property type="project" value="UniProtKB-KW"/>
</dbReference>
<sequence length="293" mass="34256">QQGWGTSLILYHILGIYTSILFYRVFWHRLNCFPGPFLAKLSNFYVTWLSAKKLQLFEEAEKLHRQYGDYVRIGPTELSITDPAAVKWIHSSQAKVSKSPWYTVPELRCSLHTIRDKPEPARRRKVWDQGFTTQAQPRISRYTEQLLQVIEDNVSHAMDMTKWFNYYAFDVMGDLSFGRSFDMLIDREDAPTSFMTQLAHRGLDERIFERPEEFVPERWTTNPELVKEPSAFFPFGGGKQLALMELRRVTAEILTRYEVSFAEGQTTTAFLDGRRDAFTLVAAPLNFIFERRK</sequence>
<dbReference type="Gene3D" id="1.10.630.10">
    <property type="entry name" value="Cytochrome P450"/>
    <property type="match status" value="2"/>
</dbReference>
<evidence type="ECO:0000256" key="7">
    <source>
        <dbReference type="SAM" id="Phobius"/>
    </source>
</evidence>
<comment type="cofactor">
    <cofactor evidence="1">
        <name>heme</name>
        <dbReference type="ChEBI" id="CHEBI:30413"/>
    </cofactor>
</comment>
<dbReference type="Pfam" id="PF00067">
    <property type="entry name" value="p450"/>
    <property type="match status" value="2"/>
</dbReference>
<dbReference type="InterPro" id="IPR036396">
    <property type="entry name" value="Cyt_P450_sf"/>
</dbReference>
<keyword evidence="6" id="KW-0503">Monooxygenase</keyword>
<dbReference type="GO" id="GO:0020037">
    <property type="term" value="F:heme binding"/>
    <property type="evidence" value="ECO:0007669"/>
    <property type="project" value="InterPro"/>
</dbReference>
<evidence type="ECO:0000256" key="1">
    <source>
        <dbReference type="ARBA" id="ARBA00001971"/>
    </source>
</evidence>
<proteinExistence type="inferred from homology"/>
<keyword evidence="3" id="KW-0479">Metal-binding</keyword>
<dbReference type="Proteomes" id="UP001149163">
    <property type="component" value="Unassembled WGS sequence"/>
</dbReference>
<keyword evidence="7" id="KW-0812">Transmembrane</keyword>
<evidence type="ECO:0000256" key="5">
    <source>
        <dbReference type="ARBA" id="ARBA00023004"/>
    </source>
</evidence>
<evidence type="ECO:0000256" key="2">
    <source>
        <dbReference type="ARBA" id="ARBA00010617"/>
    </source>
</evidence>
<dbReference type="EMBL" id="JAPQKN010000003">
    <property type="protein sequence ID" value="KAJ5166267.1"/>
    <property type="molecule type" value="Genomic_DNA"/>
</dbReference>
<keyword evidence="9" id="KW-1185">Reference proteome</keyword>
<dbReference type="GeneID" id="81426349"/>
<feature type="transmembrane region" description="Helical" evidence="7">
    <location>
        <begin position="6"/>
        <end position="26"/>
    </location>
</feature>
<comment type="caution">
    <text evidence="8">The sequence shown here is derived from an EMBL/GenBank/DDBJ whole genome shotgun (WGS) entry which is preliminary data.</text>
</comment>
<dbReference type="SUPFAM" id="SSF48264">
    <property type="entry name" value="Cytochrome P450"/>
    <property type="match status" value="2"/>
</dbReference>